<dbReference type="Proteomes" id="UP000284842">
    <property type="component" value="Unassembled WGS sequence"/>
</dbReference>
<proteinExistence type="predicted"/>
<dbReference type="EMBL" id="NHTK01001263">
    <property type="protein sequence ID" value="PPR01231.1"/>
    <property type="molecule type" value="Genomic_DNA"/>
</dbReference>
<evidence type="ECO:0000313" key="3">
    <source>
        <dbReference type="Proteomes" id="UP000284842"/>
    </source>
</evidence>
<keyword evidence="3" id="KW-1185">Reference proteome</keyword>
<feature type="region of interest" description="Disordered" evidence="1">
    <location>
        <begin position="209"/>
        <end position="290"/>
    </location>
</feature>
<feature type="compositionally biased region" description="Polar residues" evidence="1">
    <location>
        <begin position="85"/>
        <end position="97"/>
    </location>
</feature>
<feature type="compositionally biased region" description="Pro residues" evidence="1">
    <location>
        <begin position="219"/>
        <end position="228"/>
    </location>
</feature>
<feature type="compositionally biased region" description="Polar residues" evidence="1">
    <location>
        <begin position="161"/>
        <end position="171"/>
    </location>
</feature>
<gene>
    <name evidence="2" type="ORF">CVT24_005995</name>
</gene>
<organism evidence="2 3">
    <name type="scientific">Panaeolus cyanescens</name>
    <dbReference type="NCBI Taxonomy" id="181874"/>
    <lineage>
        <taxon>Eukaryota</taxon>
        <taxon>Fungi</taxon>
        <taxon>Dikarya</taxon>
        <taxon>Basidiomycota</taxon>
        <taxon>Agaricomycotina</taxon>
        <taxon>Agaricomycetes</taxon>
        <taxon>Agaricomycetidae</taxon>
        <taxon>Agaricales</taxon>
        <taxon>Agaricineae</taxon>
        <taxon>Galeropsidaceae</taxon>
        <taxon>Panaeolus</taxon>
    </lineage>
</organism>
<dbReference type="AlphaFoldDB" id="A0A409YE10"/>
<feature type="compositionally biased region" description="Basic residues" evidence="1">
    <location>
        <begin position="258"/>
        <end position="268"/>
    </location>
</feature>
<reference evidence="2 3" key="1">
    <citation type="journal article" date="2018" name="Evol. Lett.">
        <title>Horizontal gene cluster transfer increased hallucinogenic mushroom diversity.</title>
        <authorList>
            <person name="Reynolds H.T."/>
            <person name="Vijayakumar V."/>
            <person name="Gluck-Thaler E."/>
            <person name="Korotkin H.B."/>
            <person name="Matheny P.B."/>
            <person name="Slot J.C."/>
        </authorList>
    </citation>
    <scope>NUCLEOTIDE SEQUENCE [LARGE SCALE GENOMIC DNA]</scope>
    <source>
        <strain evidence="2 3">2629</strain>
    </source>
</reference>
<protein>
    <submittedName>
        <fullName evidence="2">Uncharacterized protein</fullName>
    </submittedName>
</protein>
<evidence type="ECO:0000313" key="2">
    <source>
        <dbReference type="EMBL" id="PPR01231.1"/>
    </source>
</evidence>
<dbReference type="OrthoDB" id="3226344at2759"/>
<sequence>MLVQKPHSIILPAAPYTTHRRHPSAPVVVQPTNVPGMLSLSKPVARQSPQRNLPSNQRHNQKQTPKAIVKPQVVRAQTMVPTDDLPQSKSQAPTATPSPRGRAQGKSHKDKTVTIKRSVSRGKHARQPSPPLPQPQIQDPASQAEVPIINSSNHFDPFLDSSPTNMHIQSKQTRRRIPIPMTPSPAPSKAINVPVARSQPPAFKFPIKEDSSLAAADPINPPSTPPATPNKRSYLDEVIRTAPPLSRPVFDLSPSIKSARKREQKHRRAPSEGVFNMSSDDDSSSSNSDTDIFKFKLKTSHVTPVRKVNPVFLSSSPMDSDSSLNEGHEKVVAGYFASSQFQNSPSPDELPDPLLL</sequence>
<dbReference type="STRING" id="181874.A0A409YE10"/>
<feature type="region of interest" description="Disordered" evidence="1">
    <location>
        <begin position="14"/>
        <end position="192"/>
    </location>
</feature>
<comment type="caution">
    <text evidence="2">The sequence shown here is derived from an EMBL/GenBank/DDBJ whole genome shotgun (WGS) entry which is preliminary data.</text>
</comment>
<feature type="compositionally biased region" description="Polar residues" evidence="1">
    <location>
        <begin position="47"/>
        <end position="64"/>
    </location>
</feature>
<accession>A0A409YE10</accession>
<name>A0A409YE10_9AGAR</name>
<dbReference type="InParanoid" id="A0A409YE10"/>
<evidence type="ECO:0000256" key="1">
    <source>
        <dbReference type="SAM" id="MobiDB-lite"/>
    </source>
</evidence>